<reference evidence="1" key="1">
    <citation type="submission" date="2022-03" db="EMBL/GenBank/DDBJ databases">
        <title>Interactions between chemoautotrophic and heterotrophic bacteria.</title>
        <authorList>
            <person name="Santoro A."/>
        </authorList>
    </citation>
    <scope>NUCLEOTIDE SEQUENCE</scope>
    <source>
        <strain evidence="1">Nb-106</strain>
    </source>
</reference>
<name>A0ACC6AMQ8_NITWI</name>
<dbReference type="EMBL" id="JALJZS010000003">
    <property type="protein sequence ID" value="MCP2000959.1"/>
    <property type="molecule type" value="Genomic_DNA"/>
</dbReference>
<proteinExistence type="predicted"/>
<organism evidence="1 2">
    <name type="scientific">Nitrobacter winogradskyi</name>
    <name type="common">Nitrobacter agilis</name>
    <dbReference type="NCBI Taxonomy" id="913"/>
    <lineage>
        <taxon>Bacteria</taxon>
        <taxon>Pseudomonadati</taxon>
        <taxon>Pseudomonadota</taxon>
        <taxon>Alphaproteobacteria</taxon>
        <taxon>Hyphomicrobiales</taxon>
        <taxon>Nitrobacteraceae</taxon>
        <taxon>Nitrobacter</taxon>
    </lineage>
</organism>
<sequence>MSQHIRIAKFAKVTSRGALNLIRDLSVREMTGRGRYRAWAIL</sequence>
<comment type="caution">
    <text evidence="1">The sequence shown here is derived from an EMBL/GenBank/DDBJ whole genome shotgun (WGS) entry which is preliminary data.</text>
</comment>
<evidence type="ECO:0000313" key="2">
    <source>
        <dbReference type="Proteomes" id="UP001205486"/>
    </source>
</evidence>
<evidence type="ECO:0000313" key="1">
    <source>
        <dbReference type="EMBL" id="MCP2000959.1"/>
    </source>
</evidence>
<accession>A0ACC6AMQ8</accession>
<keyword evidence="2" id="KW-1185">Reference proteome</keyword>
<dbReference type="Proteomes" id="UP001205486">
    <property type="component" value="Unassembled WGS sequence"/>
</dbReference>
<protein>
    <submittedName>
        <fullName evidence="1">Uncharacterized protein</fullName>
    </submittedName>
</protein>
<gene>
    <name evidence="1" type="ORF">J2S34_003442</name>
</gene>